<proteinExistence type="predicted"/>
<dbReference type="InterPro" id="IPR006059">
    <property type="entry name" value="SBP"/>
</dbReference>
<dbReference type="EMBL" id="VNJK01000004">
    <property type="protein sequence ID" value="TVX87161.1"/>
    <property type="molecule type" value="Genomic_DNA"/>
</dbReference>
<comment type="caution">
    <text evidence="1">The sequence shown here is derived from an EMBL/GenBank/DDBJ whole genome shotgun (WGS) entry which is preliminary data.</text>
</comment>
<name>A0A559IHR9_9BACL</name>
<dbReference type="PANTHER" id="PTHR43649">
    <property type="entry name" value="ARABINOSE-BINDING PROTEIN-RELATED"/>
    <property type="match status" value="1"/>
</dbReference>
<accession>A0A559IHR9</accession>
<protein>
    <submittedName>
        <fullName evidence="1">Extracellular solute-binding protein</fullName>
    </submittedName>
</protein>
<dbReference type="OrthoDB" id="2675752at2"/>
<dbReference type="AlphaFoldDB" id="A0A559IHR9"/>
<dbReference type="PANTHER" id="PTHR43649:SF12">
    <property type="entry name" value="DIACETYLCHITOBIOSE BINDING PROTEIN DASA"/>
    <property type="match status" value="1"/>
</dbReference>
<dbReference type="RefSeq" id="WP_144993978.1">
    <property type="nucleotide sequence ID" value="NZ_VNJK01000004.1"/>
</dbReference>
<gene>
    <name evidence="1" type="ORF">FPZ44_21970</name>
</gene>
<sequence length="467" mass="53238">MLFYTRRWKIIVVYCLVLTLLAGCTSGDKGELPPLPEDGSGTIRILFGDEQQFMNEYGNTFNVKYPEIKFEIVSTKELYDSLGPDDDYYENYINFVKKKKLDVVMLPQSDYEHFSSVGALYPIESLIKAEKYPIDDFHPGVIDLLRELGGNSLNGLAVQFDSSALFYNVDLFKEYGVELPRHKMSVQEMLQLADRFNSKSEAEKDRVYGFHSEYMAPTQMLFSLAEMSNLQFVDATAEKIVMDSEAWKSIFVSYAELVKEGKTNLIKPTSDMRPGQGFAQGKAAMTIGSLFMIEQIQNPHRYGQDENQKKKAFEWGMVTVPIDPANPDESSMIQLSSIFAITKDSINKRAAWEFVKFSAGPELARIHSRNVNKLTTRTKYQHEIAGKSTEAFTLLKPGSNARALYRTFYKNNVSDEFYASFQNKLNESIMAVADGKKSPEQAYEQLLPELQKDLDIDRQKREDKKAK</sequence>
<dbReference type="PROSITE" id="PS51257">
    <property type="entry name" value="PROKAR_LIPOPROTEIN"/>
    <property type="match status" value="1"/>
</dbReference>
<organism evidence="1 2">
    <name type="scientific">Paenibacillus agilis</name>
    <dbReference type="NCBI Taxonomy" id="3020863"/>
    <lineage>
        <taxon>Bacteria</taxon>
        <taxon>Bacillati</taxon>
        <taxon>Bacillota</taxon>
        <taxon>Bacilli</taxon>
        <taxon>Bacillales</taxon>
        <taxon>Paenibacillaceae</taxon>
        <taxon>Paenibacillus</taxon>
    </lineage>
</organism>
<dbReference type="SUPFAM" id="SSF53850">
    <property type="entry name" value="Periplasmic binding protein-like II"/>
    <property type="match status" value="1"/>
</dbReference>
<dbReference type="InterPro" id="IPR050490">
    <property type="entry name" value="Bact_solute-bd_prot1"/>
</dbReference>
<evidence type="ECO:0000313" key="2">
    <source>
        <dbReference type="Proteomes" id="UP000318102"/>
    </source>
</evidence>
<reference evidence="1 2" key="1">
    <citation type="submission" date="2019-07" db="EMBL/GenBank/DDBJ databases">
        <authorList>
            <person name="Kim J."/>
        </authorList>
    </citation>
    <scope>NUCLEOTIDE SEQUENCE [LARGE SCALE GENOMIC DNA]</scope>
    <source>
        <strain evidence="1 2">N4</strain>
    </source>
</reference>
<evidence type="ECO:0000313" key="1">
    <source>
        <dbReference type="EMBL" id="TVX87161.1"/>
    </source>
</evidence>
<keyword evidence="2" id="KW-1185">Reference proteome</keyword>
<dbReference type="Proteomes" id="UP000318102">
    <property type="component" value="Unassembled WGS sequence"/>
</dbReference>
<dbReference type="Pfam" id="PF01547">
    <property type="entry name" value="SBP_bac_1"/>
    <property type="match status" value="1"/>
</dbReference>
<dbReference type="Gene3D" id="3.40.190.10">
    <property type="entry name" value="Periplasmic binding protein-like II"/>
    <property type="match status" value="1"/>
</dbReference>